<keyword evidence="1" id="KW-0547">Nucleotide-binding</keyword>
<dbReference type="InterPro" id="IPR027417">
    <property type="entry name" value="P-loop_NTPase"/>
</dbReference>
<dbReference type="CDD" id="cd06170">
    <property type="entry name" value="LuxR_C_like"/>
    <property type="match status" value="1"/>
</dbReference>
<reference evidence="4 5" key="1">
    <citation type="journal article" date="2019" name="Int. J. Syst. Evol. Microbiol.">
        <title>The Global Catalogue of Microorganisms (GCM) 10K type strain sequencing project: providing services to taxonomists for standard genome sequencing and annotation.</title>
        <authorList>
            <consortium name="The Broad Institute Genomics Platform"/>
            <consortium name="The Broad Institute Genome Sequencing Center for Infectious Disease"/>
            <person name="Wu L."/>
            <person name="Ma J."/>
        </authorList>
    </citation>
    <scope>NUCLEOTIDE SEQUENCE [LARGE SCALE GENOMIC DNA]</scope>
    <source>
        <strain evidence="4 5">JCM 15577</strain>
    </source>
</reference>
<proteinExistence type="predicted"/>
<evidence type="ECO:0000256" key="2">
    <source>
        <dbReference type="ARBA" id="ARBA00022840"/>
    </source>
</evidence>
<evidence type="ECO:0000256" key="1">
    <source>
        <dbReference type="ARBA" id="ARBA00022741"/>
    </source>
</evidence>
<keyword evidence="2" id="KW-0067">ATP-binding</keyword>
<dbReference type="RefSeq" id="WP_344070949.1">
    <property type="nucleotide sequence ID" value="NZ_BAAAPL010000001.1"/>
</dbReference>
<feature type="domain" description="HTH luxR-type" evidence="3">
    <location>
        <begin position="870"/>
        <end position="935"/>
    </location>
</feature>
<dbReference type="SUPFAM" id="SSF52540">
    <property type="entry name" value="P-loop containing nucleoside triphosphate hydrolases"/>
    <property type="match status" value="1"/>
</dbReference>
<dbReference type="InterPro" id="IPR016032">
    <property type="entry name" value="Sig_transdc_resp-reg_C-effctor"/>
</dbReference>
<dbReference type="SUPFAM" id="SSF46894">
    <property type="entry name" value="C-terminal effector domain of the bipartite response regulators"/>
    <property type="match status" value="1"/>
</dbReference>
<accession>A0ABN2I465</accession>
<organism evidence="4 5">
    <name type="scientific">Microbacterium sediminicola</name>
    <dbReference type="NCBI Taxonomy" id="415210"/>
    <lineage>
        <taxon>Bacteria</taxon>
        <taxon>Bacillati</taxon>
        <taxon>Actinomycetota</taxon>
        <taxon>Actinomycetes</taxon>
        <taxon>Micrococcales</taxon>
        <taxon>Microbacteriaceae</taxon>
        <taxon>Microbacterium</taxon>
    </lineage>
</organism>
<dbReference type="InterPro" id="IPR000792">
    <property type="entry name" value="Tscrpt_reg_LuxR_C"/>
</dbReference>
<dbReference type="PROSITE" id="PS00622">
    <property type="entry name" value="HTH_LUXR_1"/>
    <property type="match status" value="1"/>
</dbReference>
<comment type="caution">
    <text evidence="4">The sequence shown here is derived from an EMBL/GenBank/DDBJ whole genome shotgun (WGS) entry which is preliminary data.</text>
</comment>
<name>A0ABN2I465_9MICO</name>
<dbReference type="EMBL" id="BAAAPL010000001">
    <property type="protein sequence ID" value="GAA1698276.1"/>
    <property type="molecule type" value="Genomic_DNA"/>
</dbReference>
<dbReference type="PROSITE" id="PS50043">
    <property type="entry name" value="HTH_LUXR_2"/>
    <property type="match status" value="1"/>
</dbReference>
<dbReference type="PANTHER" id="PTHR16305">
    <property type="entry name" value="TESTICULAR SOLUBLE ADENYLYL CYCLASE"/>
    <property type="match status" value="1"/>
</dbReference>
<dbReference type="Gene3D" id="1.25.40.10">
    <property type="entry name" value="Tetratricopeptide repeat domain"/>
    <property type="match status" value="1"/>
</dbReference>
<evidence type="ECO:0000313" key="5">
    <source>
        <dbReference type="Proteomes" id="UP001501690"/>
    </source>
</evidence>
<evidence type="ECO:0000313" key="4">
    <source>
        <dbReference type="EMBL" id="GAA1698276.1"/>
    </source>
</evidence>
<sequence length="938" mass="100891">MAGERRARDRLETPLRERDVETRALAQVLGAARRGNGSAHVLKGPAGIGKTSLLRWLATNAASTDCLVMRARGTREGASHTYSAVLDLYSPAVFHSRGQMSFHGACELALTLIDTGTTPPGGEFAFLHGLYWLTVSLSEAQPLVLLCDDIQWCDDASLRALRHLAERSADLPVLIVGAVRAGEPLSEAAVAFVDTVTTVVEPHELSADAVAGMLTDVPRDAIATIAARSGGNPFLVQELKNYLQEHPDRAVASAVPPNVVTTIDQRLRALDPAERNVLMALVVLGERDTSIAEIGDLVGADHSEVSRVVDQLRERALVSGHGPLAFAHPLYRDAVERAMRPHERQRLEKAAACARHVDRPIHAASHILAAPDLCPMGEDWVVPTLVRAAEDAAGRGGFDEAERYLRRTLREPLEAPVAFTIRLHLGSVLHQKNDAQALEHLARAQALAPDDVAAGTAALARSEALFHFGDLVQAAAVAETAAAAAIEDQPGLRTALEVAALNAGSQLGLQRPHLADDAARTSGRVVDVAERALAAHIAWDRAVRGVGPHTAVIDLARRSLAVSFDQPDVLHEELYAADPSLVYACNALSWAGDFSGAELFTTQAIERASARGSVLGVAYATAARAGNGVYRGDIRGAAIDVRSALDHLPQPDLMYHLLAVGWEIEVAIEQERAEEVRDRIIAEGVDGSVPDIGAASAMLISRARLWAELGEWDRLRADTEEVAVRSERAHYISASSTPWRSLSVPSLLAAGRRAYAEELVHEELTHAERFGSPRAIGVALRALATCRPDPESAIADLVRATEVLSDADAELVLAGAQIDLATHAGSGSVRHRQSQLRDAMERAYRCGSEREVRRAMRALRDTGARPRRPVRSGPDALTPQELQVARLASGGMGNREIAEALFVTRRTVELHLTNVYRKLHIDGRSQLESALVLGRSAH</sequence>
<dbReference type="SUPFAM" id="SSF46785">
    <property type="entry name" value="Winged helix' DNA-binding domain"/>
    <property type="match status" value="1"/>
</dbReference>
<dbReference type="InterPro" id="IPR041664">
    <property type="entry name" value="AAA_16"/>
</dbReference>
<keyword evidence="5" id="KW-1185">Reference proteome</keyword>
<evidence type="ECO:0000259" key="3">
    <source>
        <dbReference type="PROSITE" id="PS50043"/>
    </source>
</evidence>
<gene>
    <name evidence="4" type="ORF">GCM10009808_14700</name>
</gene>
<dbReference type="Proteomes" id="UP001501690">
    <property type="component" value="Unassembled WGS sequence"/>
</dbReference>
<dbReference type="PANTHER" id="PTHR16305:SF35">
    <property type="entry name" value="TRANSCRIPTIONAL ACTIVATOR DOMAIN"/>
    <property type="match status" value="1"/>
</dbReference>
<dbReference type="Pfam" id="PF13191">
    <property type="entry name" value="AAA_16"/>
    <property type="match status" value="1"/>
</dbReference>
<protein>
    <submittedName>
        <fullName evidence="4">LuxR family transcriptional regulator</fullName>
    </submittedName>
</protein>
<dbReference type="InterPro" id="IPR036390">
    <property type="entry name" value="WH_DNA-bd_sf"/>
</dbReference>
<dbReference type="SMART" id="SM00421">
    <property type="entry name" value="HTH_LUXR"/>
    <property type="match status" value="1"/>
</dbReference>
<dbReference type="InterPro" id="IPR011990">
    <property type="entry name" value="TPR-like_helical_dom_sf"/>
</dbReference>
<dbReference type="InterPro" id="IPR036388">
    <property type="entry name" value="WH-like_DNA-bd_sf"/>
</dbReference>
<dbReference type="Pfam" id="PF00196">
    <property type="entry name" value="GerE"/>
    <property type="match status" value="1"/>
</dbReference>
<dbReference type="PRINTS" id="PR00038">
    <property type="entry name" value="HTHLUXR"/>
</dbReference>
<dbReference type="Gene3D" id="1.10.10.10">
    <property type="entry name" value="Winged helix-like DNA-binding domain superfamily/Winged helix DNA-binding domain"/>
    <property type="match status" value="1"/>
</dbReference>